<dbReference type="Pfam" id="PF00665">
    <property type="entry name" value="rve"/>
    <property type="match status" value="1"/>
</dbReference>
<keyword evidence="1" id="KW-0808">Transferase</keyword>
<dbReference type="InterPro" id="IPR001584">
    <property type="entry name" value="Integrase_cat-core"/>
</dbReference>
<keyword evidence="3" id="KW-0540">Nuclease</keyword>
<sequence length="64" mass="7259">THVIKHFLLEFATLGVPKKIKTDNGPAYNSHKFEEFLSEWGIEHIQTIPGNSTGQSIVERTHQT</sequence>
<dbReference type="GO" id="GO:0015074">
    <property type="term" value="P:DNA integration"/>
    <property type="evidence" value="ECO:0007669"/>
    <property type="project" value="InterPro"/>
</dbReference>
<dbReference type="Proteomes" id="UP000522331">
    <property type="component" value="Unassembled WGS sequence"/>
</dbReference>
<name>A0A7K8DWV6_LEURO</name>
<dbReference type="GO" id="GO:0004519">
    <property type="term" value="F:endonuclease activity"/>
    <property type="evidence" value="ECO:0007669"/>
    <property type="project" value="UniProtKB-KW"/>
</dbReference>
<evidence type="ECO:0000256" key="3">
    <source>
        <dbReference type="ARBA" id="ARBA00022722"/>
    </source>
</evidence>
<dbReference type="GO" id="GO:0016787">
    <property type="term" value="F:hydrolase activity"/>
    <property type="evidence" value="ECO:0007669"/>
    <property type="project" value="UniProtKB-KW"/>
</dbReference>
<keyword evidence="5" id="KW-0378">Hydrolase</keyword>
<evidence type="ECO:0000259" key="7">
    <source>
        <dbReference type="PROSITE" id="PS50994"/>
    </source>
</evidence>
<dbReference type="SUPFAM" id="SSF53098">
    <property type="entry name" value="Ribonuclease H-like"/>
    <property type="match status" value="1"/>
</dbReference>
<dbReference type="AlphaFoldDB" id="A0A7K8DWV6"/>
<comment type="caution">
    <text evidence="8">The sequence shown here is derived from an EMBL/GenBank/DDBJ whole genome shotgun (WGS) entry which is preliminary data.</text>
</comment>
<dbReference type="PROSITE" id="PS50994">
    <property type="entry name" value="INTEGRASE"/>
    <property type="match status" value="1"/>
</dbReference>
<dbReference type="PANTHER" id="PTHR41694:SF3">
    <property type="entry name" value="RNA-DIRECTED DNA POLYMERASE-RELATED"/>
    <property type="match status" value="1"/>
</dbReference>
<evidence type="ECO:0000256" key="5">
    <source>
        <dbReference type="ARBA" id="ARBA00022801"/>
    </source>
</evidence>
<accession>A0A7K8DWV6</accession>
<feature type="non-terminal residue" evidence="8">
    <location>
        <position position="1"/>
    </location>
</feature>
<dbReference type="EMBL" id="VZTC01001876">
    <property type="protein sequence ID" value="NXB43965.1"/>
    <property type="molecule type" value="Genomic_DNA"/>
</dbReference>
<proteinExistence type="predicted"/>
<evidence type="ECO:0000256" key="4">
    <source>
        <dbReference type="ARBA" id="ARBA00022759"/>
    </source>
</evidence>
<reference evidence="8 9" key="1">
    <citation type="submission" date="2019-09" db="EMBL/GenBank/DDBJ databases">
        <title>Bird 10,000 Genomes (B10K) Project - Family phase.</title>
        <authorList>
            <person name="Zhang G."/>
        </authorList>
    </citation>
    <scope>NUCLEOTIDE SEQUENCE [LARGE SCALE GENOMIC DNA]</scope>
    <source>
        <strain evidence="8">B10K-DU-002-02</strain>
        <tissue evidence="8">Muscle</tissue>
    </source>
</reference>
<keyword evidence="4" id="KW-0255">Endonuclease</keyword>
<dbReference type="InterPro" id="IPR012337">
    <property type="entry name" value="RNaseH-like_sf"/>
</dbReference>
<feature type="non-terminal residue" evidence="8">
    <location>
        <position position="64"/>
    </location>
</feature>
<evidence type="ECO:0000313" key="9">
    <source>
        <dbReference type="Proteomes" id="UP000522331"/>
    </source>
</evidence>
<gene>
    <name evidence="8" type="primary">Ervk19_0</name>
    <name evidence="8" type="ORF">LEUROT_R15653</name>
</gene>
<dbReference type="Gene3D" id="3.30.420.10">
    <property type="entry name" value="Ribonuclease H-like superfamily/Ribonuclease H"/>
    <property type="match status" value="1"/>
</dbReference>
<keyword evidence="9" id="KW-1185">Reference proteome</keyword>
<keyword evidence="2" id="KW-0548">Nucleotidyltransferase</keyword>
<organism evidence="8 9">
    <name type="scientific">Leucopsar rothschildi</name>
    <name type="common">Bali myna</name>
    <name type="synonym">Rothschild's mynah</name>
    <dbReference type="NCBI Taxonomy" id="127929"/>
    <lineage>
        <taxon>Eukaryota</taxon>
        <taxon>Metazoa</taxon>
        <taxon>Chordata</taxon>
        <taxon>Craniata</taxon>
        <taxon>Vertebrata</taxon>
        <taxon>Euteleostomi</taxon>
        <taxon>Archelosauria</taxon>
        <taxon>Archosauria</taxon>
        <taxon>Dinosauria</taxon>
        <taxon>Saurischia</taxon>
        <taxon>Theropoda</taxon>
        <taxon>Coelurosauria</taxon>
        <taxon>Aves</taxon>
        <taxon>Neognathae</taxon>
        <taxon>Neoaves</taxon>
        <taxon>Telluraves</taxon>
        <taxon>Australaves</taxon>
        <taxon>Passeriformes</taxon>
        <taxon>Sturnidae</taxon>
        <taxon>Leucopsar</taxon>
    </lineage>
</organism>
<evidence type="ECO:0000256" key="2">
    <source>
        <dbReference type="ARBA" id="ARBA00022695"/>
    </source>
</evidence>
<dbReference type="InterPro" id="IPR036397">
    <property type="entry name" value="RNaseH_sf"/>
</dbReference>
<evidence type="ECO:0000256" key="6">
    <source>
        <dbReference type="ARBA" id="ARBA00022918"/>
    </source>
</evidence>
<feature type="domain" description="Integrase catalytic" evidence="7">
    <location>
        <begin position="1"/>
        <end position="64"/>
    </location>
</feature>
<evidence type="ECO:0000256" key="1">
    <source>
        <dbReference type="ARBA" id="ARBA00022679"/>
    </source>
</evidence>
<dbReference type="GO" id="GO:0035613">
    <property type="term" value="F:RNA stem-loop binding"/>
    <property type="evidence" value="ECO:0007669"/>
    <property type="project" value="TreeGrafter"/>
</dbReference>
<evidence type="ECO:0000313" key="8">
    <source>
        <dbReference type="EMBL" id="NXB43965.1"/>
    </source>
</evidence>
<keyword evidence="6" id="KW-0695">RNA-directed DNA polymerase</keyword>
<dbReference type="PANTHER" id="PTHR41694">
    <property type="entry name" value="ENDOGENOUS RETROVIRUS GROUP K MEMBER POL PROTEIN"/>
    <property type="match status" value="1"/>
</dbReference>
<protein>
    <submittedName>
        <fullName evidence="8">POK19 protein</fullName>
    </submittedName>
</protein>
<dbReference type="GO" id="GO:0003964">
    <property type="term" value="F:RNA-directed DNA polymerase activity"/>
    <property type="evidence" value="ECO:0007669"/>
    <property type="project" value="UniProtKB-KW"/>
</dbReference>